<dbReference type="Pfam" id="PF04139">
    <property type="entry name" value="Rad9"/>
    <property type="match status" value="1"/>
</dbReference>
<feature type="region of interest" description="Disordered" evidence="1">
    <location>
        <begin position="351"/>
        <end position="377"/>
    </location>
</feature>
<gene>
    <name evidence="2" type="ORF">AND_005246</name>
</gene>
<keyword evidence="4" id="KW-1185">Reference proteome</keyword>
<dbReference type="EMBL" id="ADMH02001311">
    <property type="protein sequence ID" value="ETN63049.1"/>
    <property type="molecule type" value="Genomic_DNA"/>
</dbReference>
<accession>W5JJU7</accession>
<dbReference type="GO" id="GO:0071479">
    <property type="term" value="P:cellular response to ionizing radiation"/>
    <property type="evidence" value="ECO:0007669"/>
    <property type="project" value="TreeGrafter"/>
</dbReference>
<organism evidence="2">
    <name type="scientific">Anopheles darlingi</name>
    <name type="common">Mosquito</name>
    <dbReference type="NCBI Taxonomy" id="43151"/>
    <lineage>
        <taxon>Eukaryota</taxon>
        <taxon>Metazoa</taxon>
        <taxon>Ecdysozoa</taxon>
        <taxon>Arthropoda</taxon>
        <taxon>Hexapoda</taxon>
        <taxon>Insecta</taxon>
        <taxon>Pterygota</taxon>
        <taxon>Neoptera</taxon>
        <taxon>Endopterygota</taxon>
        <taxon>Diptera</taxon>
        <taxon>Nematocera</taxon>
        <taxon>Culicoidea</taxon>
        <taxon>Culicidae</taxon>
        <taxon>Anophelinae</taxon>
        <taxon>Anopheles</taxon>
    </lineage>
</organism>
<reference evidence="2" key="2">
    <citation type="submission" date="2010-05" db="EMBL/GenBank/DDBJ databases">
        <authorList>
            <person name="Almeida L.G."/>
            <person name="Nicolas M.F."/>
            <person name="Souza R.C."/>
            <person name="Vasconcelos A.T.R."/>
        </authorList>
    </citation>
    <scope>NUCLEOTIDE SEQUENCE</scope>
</reference>
<dbReference type="GO" id="GO:0030896">
    <property type="term" value="C:checkpoint clamp complex"/>
    <property type="evidence" value="ECO:0007669"/>
    <property type="project" value="InterPro"/>
</dbReference>
<sequence>MNFVLPGANVKLLARAINSFSKIGNELYLEATPGGLELKTINSTNTAYAVALFQDGFFNSYRQGANDTPEENCCKISMKPILTIFKGLSKVVTCSVSLDVNQSRLIFQFRCKLEVTKTYRIFLLDSEHINALNLQQQFPSQIVGSHKVFSSVLLHLNNSVVEIAFDLKEDKTVVSNFVEEHDRSTLRSTLAIATSAFLSYQLNQSANLIFCYKEFKAVTMLAALSKLNITMSFSEAGAPLMLELNKPGVMQAKIVMGTLQPAESRHKRKQRRQPADRAAVNRSVSAESNGINSCLTDDITRNTETADTEQEQCSSSSSDSVLHRAILRERETGNDINSNAVRKTLNQNQLPAAGSSGAMQEAAQTHHQRMRTSNSDPDSCTLFAGRNCTITDVQQGNDIVETCDLSEQCNASYSVLTRKRLKPNSPANGAIERQLPECIPESPEVIEERKRKQAKLRHIFRRCFEPTFDPNMQSGCSRILAPNSDSEEEL</sequence>
<dbReference type="VEuPathDB" id="VectorBase:ADAC005246"/>
<dbReference type="Proteomes" id="UP000000673">
    <property type="component" value="Unassembled WGS sequence"/>
</dbReference>
<name>W5JJU7_ANODA</name>
<dbReference type="OMA" id="FEVFDMP"/>
<dbReference type="PANTHER" id="PTHR15237:SF0">
    <property type="entry name" value="CELL CYCLE CHECKPOINT CONTROL PROTEIN"/>
    <property type="match status" value="1"/>
</dbReference>
<dbReference type="GO" id="GO:0006281">
    <property type="term" value="P:DNA repair"/>
    <property type="evidence" value="ECO:0007669"/>
    <property type="project" value="TreeGrafter"/>
</dbReference>
<proteinExistence type="predicted"/>
<dbReference type="PANTHER" id="PTHR15237">
    <property type="entry name" value="DNA REPAIR PROTEIN RAD9"/>
    <property type="match status" value="1"/>
</dbReference>
<evidence type="ECO:0000313" key="4">
    <source>
        <dbReference type="Proteomes" id="UP000000673"/>
    </source>
</evidence>
<dbReference type="SUPFAM" id="SSF55979">
    <property type="entry name" value="DNA clamp"/>
    <property type="match status" value="1"/>
</dbReference>
<reference evidence="2" key="3">
    <citation type="journal article" date="2013" name="Nucleic Acids Res.">
        <title>The genome of Anopheles darlingi, the main neotropical malaria vector.</title>
        <authorList>
            <person name="Marinotti O."/>
            <person name="Cerqueira G.C."/>
            <person name="de Almeida L.G."/>
            <person name="Ferro M.I."/>
            <person name="Loreto E.L."/>
            <person name="Zaha A."/>
            <person name="Teixeira S.M."/>
            <person name="Wespiser A.R."/>
            <person name="Almeida E Silva A."/>
            <person name="Schlindwein A.D."/>
            <person name="Pacheco A.C."/>
            <person name="Silva A.L."/>
            <person name="Graveley B.R."/>
            <person name="Walenz B.P."/>
            <person name="Lima Bde A."/>
            <person name="Ribeiro C.A."/>
            <person name="Nunes-Silva C.G."/>
            <person name="de Carvalho C.R."/>
            <person name="Soares C.M."/>
            <person name="de Menezes C.B."/>
            <person name="Matiolli C."/>
            <person name="Caffrey D."/>
            <person name="Araujo D.A."/>
            <person name="de Oliveira D.M."/>
            <person name="Golenbock D."/>
            <person name="Grisard E.C."/>
            <person name="Fantinatti-Garboggini F."/>
            <person name="de Carvalho F.M."/>
            <person name="Barcellos F.G."/>
            <person name="Prosdocimi F."/>
            <person name="May G."/>
            <person name="Azevedo Junior G.M."/>
            <person name="Guimaraes G.M."/>
            <person name="Goldman G.H."/>
            <person name="Padilha I.Q."/>
            <person name="Batista Jda S."/>
            <person name="Ferro J.A."/>
            <person name="Ribeiro J.M."/>
            <person name="Fietto J.L."/>
            <person name="Dabbas K.M."/>
            <person name="Cerdeira L."/>
            <person name="Agnez-Lima L.F."/>
            <person name="Brocchi M."/>
            <person name="de Carvalho M.O."/>
            <person name="Teixeira Mde M."/>
            <person name="Diniz Maia Mde M."/>
            <person name="Goldman M.H."/>
            <person name="Cruz Schneider M.P."/>
            <person name="Felipe M.S."/>
            <person name="Hungria M."/>
            <person name="Nicolas M.F."/>
            <person name="Pereira M."/>
            <person name="Montes M.A."/>
            <person name="Cantao M.E."/>
            <person name="Vincentz M."/>
            <person name="Rafael M.S."/>
            <person name="Silverman N."/>
            <person name="Stoco P.H."/>
            <person name="Souza R.C."/>
            <person name="Vicentini R."/>
            <person name="Gazzinelli R.T."/>
            <person name="Neves Rde O."/>
            <person name="Silva R."/>
            <person name="Astolfi-Filho S."/>
            <person name="Maciel T.E."/>
            <person name="Urmenyi T.P."/>
            <person name="Tadei W.P."/>
            <person name="Camargo E.P."/>
            <person name="de Vasconcelos A.T."/>
        </authorList>
    </citation>
    <scope>NUCLEOTIDE SEQUENCE</scope>
</reference>
<dbReference type="FunCoup" id="W5JJU7">
    <property type="interactions" value="1054"/>
</dbReference>
<dbReference type="InterPro" id="IPR007268">
    <property type="entry name" value="Rad9/Ddc1"/>
</dbReference>
<evidence type="ECO:0008006" key="5">
    <source>
        <dbReference type="Google" id="ProtNLM"/>
    </source>
</evidence>
<feature type="region of interest" description="Disordered" evidence="1">
    <location>
        <begin position="257"/>
        <end position="284"/>
    </location>
</feature>
<reference evidence="3" key="4">
    <citation type="submission" date="2015-06" db="UniProtKB">
        <authorList>
            <consortium name="EnsemblMetazoa"/>
        </authorList>
    </citation>
    <scope>IDENTIFICATION</scope>
</reference>
<evidence type="ECO:0000313" key="3">
    <source>
        <dbReference type="EnsemblMetazoa" id="ADAC005246-PA"/>
    </source>
</evidence>
<dbReference type="HOGENOM" id="CLU_490229_0_0_1"/>
<dbReference type="GO" id="GO:0000076">
    <property type="term" value="P:DNA replication checkpoint signaling"/>
    <property type="evidence" value="ECO:0007669"/>
    <property type="project" value="TreeGrafter"/>
</dbReference>
<evidence type="ECO:0000256" key="1">
    <source>
        <dbReference type="SAM" id="MobiDB-lite"/>
    </source>
</evidence>
<dbReference type="eggNOG" id="KOG2810">
    <property type="taxonomic scope" value="Eukaryota"/>
</dbReference>
<evidence type="ECO:0000313" key="2">
    <source>
        <dbReference type="EMBL" id="ETN63049.1"/>
    </source>
</evidence>
<dbReference type="EnsemblMetazoa" id="ADAC005246-RA">
    <property type="protein sequence ID" value="ADAC005246-PA"/>
    <property type="gene ID" value="ADAC005246"/>
</dbReference>
<dbReference type="GO" id="GO:0031573">
    <property type="term" value="P:mitotic intra-S DNA damage checkpoint signaling"/>
    <property type="evidence" value="ECO:0007669"/>
    <property type="project" value="TreeGrafter"/>
</dbReference>
<dbReference type="Gene3D" id="3.70.10.10">
    <property type="match status" value="1"/>
</dbReference>
<protein>
    <recommendedName>
        <fullName evidence="5">Cell cycle checkpoint control protein RAD9A</fullName>
    </recommendedName>
</protein>
<dbReference type="VEuPathDB" id="VectorBase:ADAR2_005605"/>
<dbReference type="AlphaFoldDB" id="W5JJU7"/>
<reference evidence="2 4" key="1">
    <citation type="journal article" date="2010" name="BMC Genomics">
        <title>Combination of measures distinguishes pre-miRNAs from other stem-loops in the genome of the newly sequenced Anopheles darlingi.</title>
        <authorList>
            <person name="Mendes N.D."/>
            <person name="Freitas A.T."/>
            <person name="Vasconcelos A.T."/>
            <person name="Sagot M.F."/>
        </authorList>
    </citation>
    <scope>NUCLEOTIDE SEQUENCE</scope>
</reference>
<dbReference type="STRING" id="43151.W5JJU7"/>
<dbReference type="InterPro" id="IPR046938">
    <property type="entry name" value="DNA_clamp_sf"/>
</dbReference>